<dbReference type="InterPro" id="IPR050464">
    <property type="entry name" value="Zeta_carotene_desat/Oxidored"/>
</dbReference>
<proteinExistence type="predicted"/>
<name>A0A9W7MM09_HIBTR</name>
<dbReference type="EMBL" id="BSYR01000056">
    <property type="protein sequence ID" value="GMJ09938.1"/>
    <property type="molecule type" value="Genomic_DNA"/>
</dbReference>
<dbReference type="Proteomes" id="UP001165190">
    <property type="component" value="Unassembled WGS sequence"/>
</dbReference>
<keyword evidence="2" id="KW-1185">Reference proteome</keyword>
<dbReference type="SUPFAM" id="SSF51905">
    <property type="entry name" value="FAD/NAD(P)-binding domain"/>
    <property type="match status" value="1"/>
</dbReference>
<protein>
    <recommendedName>
        <fullName evidence="3">Amine oxidase domain-containing protein</fullName>
    </recommendedName>
</protein>
<gene>
    <name evidence="1" type="ORF">HRI_004663000</name>
</gene>
<dbReference type="Pfam" id="PF13450">
    <property type="entry name" value="NAD_binding_8"/>
    <property type="match status" value="1"/>
</dbReference>
<evidence type="ECO:0000313" key="1">
    <source>
        <dbReference type="EMBL" id="GMJ09938.1"/>
    </source>
</evidence>
<sequence>MGVAVIGGGIEGLVSAYVLANAGVDVAVYEKEEQLGGHAKTVNFDAVDLDLGFLFLNPVRVSTLLLSSNPVIYLFDHETNRNPPNPISKSKYIYKI</sequence>
<dbReference type="Gene3D" id="3.50.50.60">
    <property type="entry name" value="FAD/NAD(P)-binding domain"/>
    <property type="match status" value="1"/>
</dbReference>
<evidence type="ECO:0000313" key="2">
    <source>
        <dbReference type="Proteomes" id="UP001165190"/>
    </source>
</evidence>
<accession>A0A9W7MM09</accession>
<dbReference type="OrthoDB" id="999414at2759"/>
<evidence type="ECO:0008006" key="3">
    <source>
        <dbReference type="Google" id="ProtNLM"/>
    </source>
</evidence>
<reference evidence="1" key="1">
    <citation type="submission" date="2023-05" db="EMBL/GenBank/DDBJ databases">
        <title>Genome and transcriptome analyses reveal genes involved in the formation of fine ridges on petal epidermal cells in Hibiscus trionum.</title>
        <authorList>
            <person name="Koshimizu S."/>
            <person name="Masuda S."/>
            <person name="Ishii T."/>
            <person name="Shirasu K."/>
            <person name="Hoshino A."/>
            <person name="Arita M."/>
        </authorList>
    </citation>
    <scope>NUCLEOTIDE SEQUENCE</scope>
    <source>
        <strain evidence="1">Hamamatsu line</strain>
    </source>
</reference>
<dbReference type="InterPro" id="IPR036188">
    <property type="entry name" value="FAD/NAD-bd_sf"/>
</dbReference>
<organism evidence="1 2">
    <name type="scientific">Hibiscus trionum</name>
    <name type="common">Flower of an hour</name>
    <dbReference type="NCBI Taxonomy" id="183268"/>
    <lineage>
        <taxon>Eukaryota</taxon>
        <taxon>Viridiplantae</taxon>
        <taxon>Streptophyta</taxon>
        <taxon>Embryophyta</taxon>
        <taxon>Tracheophyta</taxon>
        <taxon>Spermatophyta</taxon>
        <taxon>Magnoliopsida</taxon>
        <taxon>eudicotyledons</taxon>
        <taxon>Gunneridae</taxon>
        <taxon>Pentapetalae</taxon>
        <taxon>rosids</taxon>
        <taxon>malvids</taxon>
        <taxon>Malvales</taxon>
        <taxon>Malvaceae</taxon>
        <taxon>Malvoideae</taxon>
        <taxon>Hibiscus</taxon>
    </lineage>
</organism>
<dbReference type="GO" id="GO:0016491">
    <property type="term" value="F:oxidoreductase activity"/>
    <property type="evidence" value="ECO:0007669"/>
    <property type="project" value="TreeGrafter"/>
</dbReference>
<comment type="caution">
    <text evidence="1">The sequence shown here is derived from an EMBL/GenBank/DDBJ whole genome shotgun (WGS) entry which is preliminary data.</text>
</comment>
<dbReference type="PANTHER" id="PTHR42923:SF17">
    <property type="entry name" value="AMINE OXIDASE DOMAIN-CONTAINING PROTEIN"/>
    <property type="match status" value="1"/>
</dbReference>
<dbReference type="PANTHER" id="PTHR42923">
    <property type="entry name" value="PROTOPORPHYRINOGEN OXIDASE"/>
    <property type="match status" value="1"/>
</dbReference>
<dbReference type="PRINTS" id="PR00419">
    <property type="entry name" value="ADXRDTASE"/>
</dbReference>
<dbReference type="AlphaFoldDB" id="A0A9W7MM09"/>